<dbReference type="Proteomes" id="UP000314982">
    <property type="component" value="Unassembled WGS sequence"/>
</dbReference>
<evidence type="ECO:0000313" key="2">
    <source>
        <dbReference type="Proteomes" id="UP000314982"/>
    </source>
</evidence>
<reference evidence="1" key="3">
    <citation type="submission" date="2025-09" db="UniProtKB">
        <authorList>
            <consortium name="Ensembl"/>
        </authorList>
    </citation>
    <scope>IDENTIFICATION</scope>
</reference>
<keyword evidence="2" id="KW-1185">Reference proteome</keyword>
<accession>A0A4W5K623</accession>
<dbReference type="AlphaFoldDB" id="A0A4W5K623"/>
<dbReference type="STRING" id="62062.ENSHHUP00000005925"/>
<proteinExistence type="predicted"/>
<reference evidence="2" key="1">
    <citation type="submission" date="2018-06" db="EMBL/GenBank/DDBJ databases">
        <title>Genome assembly of Danube salmon.</title>
        <authorList>
            <person name="Macqueen D.J."/>
            <person name="Gundappa M.K."/>
        </authorList>
    </citation>
    <scope>NUCLEOTIDE SEQUENCE [LARGE SCALE GENOMIC DNA]</scope>
</reference>
<organism evidence="1 2">
    <name type="scientific">Hucho hucho</name>
    <name type="common">huchen</name>
    <dbReference type="NCBI Taxonomy" id="62062"/>
    <lineage>
        <taxon>Eukaryota</taxon>
        <taxon>Metazoa</taxon>
        <taxon>Chordata</taxon>
        <taxon>Craniata</taxon>
        <taxon>Vertebrata</taxon>
        <taxon>Euteleostomi</taxon>
        <taxon>Actinopterygii</taxon>
        <taxon>Neopterygii</taxon>
        <taxon>Teleostei</taxon>
        <taxon>Protacanthopterygii</taxon>
        <taxon>Salmoniformes</taxon>
        <taxon>Salmonidae</taxon>
        <taxon>Salmoninae</taxon>
        <taxon>Hucho</taxon>
    </lineage>
</organism>
<protein>
    <submittedName>
        <fullName evidence="1">Uncharacterized protein</fullName>
    </submittedName>
</protein>
<dbReference type="Ensembl" id="ENSHHUT00000006107.1">
    <property type="protein sequence ID" value="ENSHHUP00000005925.1"/>
    <property type="gene ID" value="ENSHHUG00000003663.1"/>
</dbReference>
<name>A0A4W5K623_9TELE</name>
<sequence>MLIDETTTAESPVASNLVKLFQGQGLAKEFLDVLFKLELDKTNLGLQERMSLQCGSMEKEGFILLHRTKDQSMLMTSPFKKYFVTLSKDTLSNAKTQHSKVGALSS</sequence>
<reference evidence="1" key="2">
    <citation type="submission" date="2025-08" db="UniProtKB">
        <authorList>
            <consortium name="Ensembl"/>
        </authorList>
    </citation>
    <scope>IDENTIFICATION</scope>
</reference>
<evidence type="ECO:0000313" key="1">
    <source>
        <dbReference type="Ensembl" id="ENSHHUP00000005925.1"/>
    </source>
</evidence>